<dbReference type="InterPro" id="IPR009297">
    <property type="entry name" value="DUF952"/>
</dbReference>
<evidence type="ECO:0000313" key="2">
    <source>
        <dbReference type="Proteomes" id="UP000706124"/>
    </source>
</evidence>
<evidence type="ECO:0008006" key="3">
    <source>
        <dbReference type="Google" id="ProtNLM"/>
    </source>
</evidence>
<comment type="caution">
    <text evidence="1">The sequence shown here is derived from an EMBL/GenBank/DDBJ whole genome shotgun (WGS) entry which is preliminary data.</text>
</comment>
<proteinExistence type="predicted"/>
<dbReference type="SUPFAM" id="SSF56399">
    <property type="entry name" value="ADP-ribosylation"/>
    <property type="match status" value="1"/>
</dbReference>
<dbReference type="PANTHER" id="PTHR34129">
    <property type="entry name" value="BLR1139 PROTEIN"/>
    <property type="match status" value="1"/>
</dbReference>
<accession>A0A9P7MH42</accession>
<organism evidence="1 2">
    <name type="scientific">Claviceps pazoutovae</name>
    <dbReference type="NCBI Taxonomy" id="1649127"/>
    <lineage>
        <taxon>Eukaryota</taxon>
        <taxon>Fungi</taxon>
        <taxon>Dikarya</taxon>
        <taxon>Ascomycota</taxon>
        <taxon>Pezizomycotina</taxon>
        <taxon>Sordariomycetes</taxon>
        <taxon>Hypocreomycetidae</taxon>
        <taxon>Hypocreales</taxon>
        <taxon>Clavicipitaceae</taxon>
        <taxon>Claviceps</taxon>
    </lineage>
</organism>
<reference evidence="1 2" key="1">
    <citation type="journal article" date="2020" name="bioRxiv">
        <title>Whole genome comparisons of ergot fungi reveals the divergence and evolution of species within the genus Claviceps are the result of varying mechanisms driving genome evolution and host range expansion.</title>
        <authorList>
            <person name="Wyka S.A."/>
            <person name="Mondo S.J."/>
            <person name="Liu M."/>
            <person name="Dettman J."/>
            <person name="Nalam V."/>
            <person name="Broders K.D."/>
        </authorList>
    </citation>
    <scope>NUCLEOTIDE SEQUENCE [LARGE SCALE GENOMIC DNA]</scope>
    <source>
        <strain evidence="1 2">CCC 1485</strain>
    </source>
</reference>
<keyword evidence="2" id="KW-1185">Reference proteome</keyword>
<dbReference type="OrthoDB" id="3335358at2759"/>
<dbReference type="EMBL" id="SRPO01000060">
    <property type="protein sequence ID" value="KAG5944054.1"/>
    <property type="molecule type" value="Genomic_DNA"/>
</dbReference>
<dbReference type="PANTHER" id="PTHR34129:SF1">
    <property type="entry name" value="DUF952 DOMAIN-CONTAINING PROTEIN"/>
    <property type="match status" value="1"/>
</dbReference>
<gene>
    <name evidence="1" type="ORF">E4U60_006293</name>
</gene>
<protein>
    <recommendedName>
        <fullName evidence="3">DUF952 domain-containing protein</fullName>
    </recommendedName>
</protein>
<dbReference type="AlphaFoldDB" id="A0A9P7MH42"/>
<dbReference type="Pfam" id="PF06108">
    <property type="entry name" value="DUF952"/>
    <property type="match status" value="1"/>
</dbReference>
<dbReference type="Proteomes" id="UP000706124">
    <property type="component" value="Unassembled WGS sequence"/>
</dbReference>
<name>A0A9P7MH42_9HYPO</name>
<sequence>MSSSTPRKFVYKIVASSPSADLPEHLPLSLRDQKDGFIHLSTAQQVPSTCDAFFGTAPTLWVFKLTLDRLSESMKWEGGYPHLYGTLRKEDVVIVRRMERAGGQNWVTVMSQATWLE</sequence>
<dbReference type="Gene3D" id="3.20.170.20">
    <property type="entry name" value="Protein of unknown function DUF952"/>
    <property type="match status" value="1"/>
</dbReference>
<evidence type="ECO:0000313" key="1">
    <source>
        <dbReference type="EMBL" id="KAG5944054.1"/>
    </source>
</evidence>